<dbReference type="RefSeq" id="WP_306390760.1">
    <property type="nucleotide sequence ID" value="NZ_JAVCAP010000040.1"/>
</dbReference>
<dbReference type="EMBL" id="JAVCAP010000040">
    <property type="protein sequence ID" value="MDP8568961.1"/>
    <property type="molecule type" value="Genomic_DNA"/>
</dbReference>
<proteinExistence type="predicted"/>
<sequence length="211" mass="23553">MQAETFLEKSRSPQAWRKHSRALRRSANVLYDDFVAVLTESIKEAKALGVDTDHERAIEAIETAKLLYGLALETALKAWIIEHTPGQIEIKITIDGSGEAKHAELKSFGVNGNQGHNLSALADVAGIFDEGTFGHVLKTDSDRDVFRAICRDLGQVVVWRGRYPVPMASFEPQPLAKGVPWRVYVHYMRDWLDPMLDALLAESISHEQSNS</sequence>
<comment type="caution">
    <text evidence="1">The sequence shown here is derived from an EMBL/GenBank/DDBJ whole genome shotgun (WGS) entry which is preliminary data.</text>
</comment>
<organism evidence="1 2">
    <name type="scientific">Methylophilus aquaticus</name>
    <dbReference type="NCBI Taxonomy" id="1971610"/>
    <lineage>
        <taxon>Bacteria</taxon>
        <taxon>Pseudomonadati</taxon>
        <taxon>Pseudomonadota</taxon>
        <taxon>Betaproteobacteria</taxon>
        <taxon>Nitrosomonadales</taxon>
        <taxon>Methylophilaceae</taxon>
        <taxon>Methylophilus</taxon>
    </lineage>
</organism>
<dbReference type="Proteomes" id="UP001225906">
    <property type="component" value="Unassembled WGS sequence"/>
</dbReference>
<accession>A0ABT9JYK4</accession>
<reference evidence="2" key="1">
    <citation type="journal article" date="2019" name="Int. J. Syst. Evol. Microbiol.">
        <title>The Global Catalogue of Microorganisms (GCM) 10K type strain sequencing project: providing services to taxonomists for standard genome sequencing and annotation.</title>
        <authorList>
            <consortium name="The Broad Institute Genomics Platform"/>
            <consortium name="The Broad Institute Genome Sequencing Center for Infectious Disease"/>
            <person name="Wu L."/>
            <person name="Ma J."/>
        </authorList>
    </citation>
    <scope>NUCLEOTIDE SEQUENCE [LARGE SCALE GENOMIC DNA]</scope>
    <source>
        <strain evidence="2">VKM B-3159</strain>
    </source>
</reference>
<evidence type="ECO:0000313" key="1">
    <source>
        <dbReference type="EMBL" id="MDP8568961.1"/>
    </source>
</evidence>
<evidence type="ECO:0000313" key="2">
    <source>
        <dbReference type="Proteomes" id="UP001225906"/>
    </source>
</evidence>
<protein>
    <submittedName>
        <fullName evidence="1">Uncharacterized protein</fullName>
    </submittedName>
</protein>
<keyword evidence="2" id="KW-1185">Reference proteome</keyword>
<name>A0ABT9JYK4_9PROT</name>
<gene>
    <name evidence="1" type="ORF">Q9291_14020</name>
</gene>